<protein>
    <submittedName>
        <fullName evidence="2">Uncharacterized protein</fullName>
    </submittedName>
</protein>
<evidence type="ECO:0000256" key="1">
    <source>
        <dbReference type="SAM" id="MobiDB-lite"/>
    </source>
</evidence>
<gene>
    <name evidence="2" type="ORF">AV530_013047</name>
</gene>
<sequence length="70" mass="7109">MSHAVERRGGGGGRNPSPSPPPWLLPRKRNTWGVSSPQLPGAEAAAAAPARPAAEKGPTGSRAASGWICL</sequence>
<evidence type="ECO:0000313" key="3">
    <source>
        <dbReference type="Proteomes" id="UP000190648"/>
    </source>
</evidence>
<feature type="region of interest" description="Disordered" evidence="1">
    <location>
        <begin position="1"/>
        <end position="70"/>
    </location>
</feature>
<evidence type="ECO:0000313" key="2">
    <source>
        <dbReference type="EMBL" id="OPJ69009.1"/>
    </source>
</evidence>
<organism evidence="2 3">
    <name type="scientific">Patagioenas fasciata monilis</name>
    <dbReference type="NCBI Taxonomy" id="372326"/>
    <lineage>
        <taxon>Eukaryota</taxon>
        <taxon>Metazoa</taxon>
        <taxon>Chordata</taxon>
        <taxon>Craniata</taxon>
        <taxon>Vertebrata</taxon>
        <taxon>Euteleostomi</taxon>
        <taxon>Archelosauria</taxon>
        <taxon>Archosauria</taxon>
        <taxon>Dinosauria</taxon>
        <taxon>Saurischia</taxon>
        <taxon>Theropoda</taxon>
        <taxon>Coelurosauria</taxon>
        <taxon>Aves</taxon>
        <taxon>Neognathae</taxon>
        <taxon>Neoaves</taxon>
        <taxon>Columbimorphae</taxon>
        <taxon>Columbiformes</taxon>
        <taxon>Columbidae</taxon>
        <taxon>Patagioenas</taxon>
    </lineage>
</organism>
<proteinExistence type="predicted"/>
<keyword evidence="3" id="KW-1185">Reference proteome</keyword>
<dbReference type="AlphaFoldDB" id="A0A1V4JA94"/>
<dbReference type="EMBL" id="LSYS01008398">
    <property type="protein sequence ID" value="OPJ69009.1"/>
    <property type="molecule type" value="Genomic_DNA"/>
</dbReference>
<name>A0A1V4JA94_PATFA</name>
<feature type="compositionally biased region" description="Low complexity" evidence="1">
    <location>
        <begin position="42"/>
        <end position="52"/>
    </location>
</feature>
<accession>A0A1V4JA94</accession>
<dbReference type="Proteomes" id="UP000190648">
    <property type="component" value="Unassembled WGS sequence"/>
</dbReference>
<reference evidence="2 3" key="1">
    <citation type="submission" date="2016-02" db="EMBL/GenBank/DDBJ databases">
        <title>Band-tailed pigeon sequencing and assembly.</title>
        <authorList>
            <person name="Soares A.E."/>
            <person name="Novak B.J."/>
            <person name="Rice E.S."/>
            <person name="O'Connell B."/>
            <person name="Chang D."/>
            <person name="Weber S."/>
            <person name="Shapiro B."/>
        </authorList>
    </citation>
    <scope>NUCLEOTIDE SEQUENCE [LARGE SCALE GENOMIC DNA]</scope>
    <source>
        <strain evidence="2">BTP2013</strain>
        <tissue evidence="2">Blood</tissue>
    </source>
</reference>
<comment type="caution">
    <text evidence="2">The sequence shown here is derived from an EMBL/GenBank/DDBJ whole genome shotgun (WGS) entry which is preliminary data.</text>
</comment>